<reference evidence="5 6" key="1">
    <citation type="submission" date="2020-11" db="EMBL/GenBank/DDBJ databases">
        <title>A novel isolate from a Black sea contaminated sediment with potential to produce alkanes: Plantactinospora alkalitolerans sp. nov.</title>
        <authorList>
            <person name="Carro L."/>
            <person name="Veyisoglu A."/>
            <person name="Guven K."/>
            <person name="Schumann P."/>
            <person name="Klenk H.-P."/>
            <person name="Sahin N."/>
        </authorList>
    </citation>
    <scope>NUCLEOTIDE SEQUENCE [LARGE SCALE GENOMIC DNA]</scope>
    <source>
        <strain evidence="5 6">S1510</strain>
    </source>
</reference>
<dbReference type="InterPro" id="IPR016163">
    <property type="entry name" value="Ald_DH_C"/>
</dbReference>
<dbReference type="InterPro" id="IPR015590">
    <property type="entry name" value="Aldehyde_DH_dom"/>
</dbReference>
<evidence type="ECO:0000256" key="1">
    <source>
        <dbReference type="ARBA" id="ARBA00009986"/>
    </source>
</evidence>
<dbReference type="Proteomes" id="UP000638560">
    <property type="component" value="Unassembled WGS sequence"/>
</dbReference>
<dbReference type="PANTHER" id="PTHR43217:SF1">
    <property type="entry name" value="SUCCINATE SEMIALDEHYDE DEHYDROGENASE [NAD(P)+] SAD"/>
    <property type="match status" value="1"/>
</dbReference>
<dbReference type="NCBIfam" id="NF006915">
    <property type="entry name" value="PRK09406.1"/>
    <property type="match status" value="1"/>
</dbReference>
<accession>A0ABS0GR94</accession>
<dbReference type="CDD" id="cd07100">
    <property type="entry name" value="ALDH_SSADH1_GabD1"/>
    <property type="match status" value="1"/>
</dbReference>
<evidence type="ECO:0000256" key="3">
    <source>
        <dbReference type="ARBA" id="ARBA00023002"/>
    </source>
</evidence>
<dbReference type="InterPro" id="IPR016161">
    <property type="entry name" value="Ald_DH/histidinol_DH"/>
</dbReference>
<keyword evidence="6" id="KW-1185">Reference proteome</keyword>
<evidence type="ECO:0000313" key="5">
    <source>
        <dbReference type="EMBL" id="MBF9128721.1"/>
    </source>
</evidence>
<dbReference type="InterPro" id="IPR016162">
    <property type="entry name" value="Ald_DH_N"/>
</dbReference>
<gene>
    <name evidence="5" type="ORF">I0C86_06925</name>
</gene>
<dbReference type="Gene3D" id="3.40.309.10">
    <property type="entry name" value="Aldehyde Dehydrogenase, Chain A, domain 2"/>
    <property type="match status" value="1"/>
</dbReference>
<dbReference type="Gene3D" id="3.40.605.10">
    <property type="entry name" value="Aldehyde Dehydrogenase, Chain A, domain 1"/>
    <property type="match status" value="1"/>
</dbReference>
<dbReference type="PANTHER" id="PTHR43217">
    <property type="entry name" value="SUCCINATE SEMIALDEHYDE DEHYDROGENASE [NAD(P)+] SAD"/>
    <property type="match status" value="1"/>
</dbReference>
<dbReference type="RefSeq" id="WP_196200370.1">
    <property type="nucleotide sequence ID" value="NZ_JADPUN010000087.1"/>
</dbReference>
<comment type="similarity">
    <text evidence="1">Belongs to the aldehyde dehydrogenase family.</text>
</comment>
<dbReference type="Pfam" id="PF00171">
    <property type="entry name" value="Aldedh"/>
    <property type="match status" value="1"/>
</dbReference>
<dbReference type="InterPro" id="IPR044148">
    <property type="entry name" value="ALDH_GabD1-like"/>
</dbReference>
<name>A0ABS0GR94_9ACTN</name>
<organism evidence="5 6">
    <name type="scientific">Plantactinospora alkalitolerans</name>
    <dbReference type="NCBI Taxonomy" id="2789879"/>
    <lineage>
        <taxon>Bacteria</taxon>
        <taxon>Bacillati</taxon>
        <taxon>Actinomycetota</taxon>
        <taxon>Actinomycetes</taxon>
        <taxon>Micromonosporales</taxon>
        <taxon>Micromonosporaceae</taxon>
        <taxon>Plantactinospora</taxon>
    </lineage>
</organism>
<sequence length="471" mass="50562">MSIATIDPSTGQLLKSFDEMTDRQVEEVLARAAVGFDTLRTTTFADRARWMTAAADLLEVERDDVARMMTTEMGKTYASAKAEVTKCAMGCRYYAAHAERFLADEPADAAAIGAVQAYSRYHPMGPVLAVMPWNFPLWQVLRFAAPALMAGNVGLLKHASNVPQTALYLDELFRRAGFPAGAFQALMIESSAVERVLADPRVRAATLTGSEGAGRSVAAIAGQHIKKTVLELGGSDPFVVMPSADVERAAEVAAVARCQNNGQSCIAAKRFIVHTEVFDAFTDAFVARMSALRMGDPMAEETDIGPLATERGRAEVEEQVQDAVRQGARVLCGGQRPDRAGWWYPPTVVTELTPAMRMYAEEVFGPVAALHRVSSYDEAIELANGTNFGLGSNAWTRDPAEQERFATDLDAGMVFINGMTTSYPELPFGGVGNSGYGRELSAQGIREFCNLKAVWVGEGGAAGPGAGAHSE</sequence>
<feature type="domain" description="Aldehyde dehydrogenase" evidence="4">
    <location>
        <begin position="3"/>
        <end position="454"/>
    </location>
</feature>
<dbReference type="EMBL" id="JADPUN010000087">
    <property type="protein sequence ID" value="MBF9128721.1"/>
    <property type="molecule type" value="Genomic_DNA"/>
</dbReference>
<proteinExistence type="inferred from homology"/>
<evidence type="ECO:0000259" key="4">
    <source>
        <dbReference type="Pfam" id="PF00171"/>
    </source>
</evidence>
<evidence type="ECO:0000313" key="6">
    <source>
        <dbReference type="Proteomes" id="UP000638560"/>
    </source>
</evidence>
<protein>
    <submittedName>
        <fullName evidence="5">NADP-dependent succinic semialdehyde dehydrogenase</fullName>
    </submittedName>
</protein>
<dbReference type="InterPro" id="IPR047110">
    <property type="entry name" value="GABD/Sad-like"/>
</dbReference>
<keyword evidence="3" id="KW-0560">Oxidoreductase</keyword>
<keyword evidence="2" id="KW-0521">NADP</keyword>
<comment type="caution">
    <text evidence="5">The sequence shown here is derived from an EMBL/GenBank/DDBJ whole genome shotgun (WGS) entry which is preliminary data.</text>
</comment>
<evidence type="ECO:0000256" key="2">
    <source>
        <dbReference type="ARBA" id="ARBA00022857"/>
    </source>
</evidence>
<dbReference type="SUPFAM" id="SSF53720">
    <property type="entry name" value="ALDH-like"/>
    <property type="match status" value="1"/>
</dbReference>